<dbReference type="AlphaFoldDB" id="A0A2G1QUA9"/>
<evidence type="ECO:0000256" key="4">
    <source>
        <dbReference type="ARBA" id="ARBA00022763"/>
    </source>
</evidence>
<evidence type="ECO:0000256" key="6">
    <source>
        <dbReference type="ARBA" id="ARBA00049244"/>
    </source>
</evidence>
<dbReference type="Proteomes" id="UP000221168">
    <property type="component" value="Unassembled WGS sequence"/>
</dbReference>
<dbReference type="GO" id="GO:0006281">
    <property type="term" value="P:DNA repair"/>
    <property type="evidence" value="ECO:0007669"/>
    <property type="project" value="InterPro"/>
</dbReference>
<proteinExistence type="predicted"/>
<comment type="caution">
    <text evidence="10">The sequence shown here is derived from an EMBL/GenBank/DDBJ whole genome shotgun (WGS) entry which is preliminary data.</text>
</comment>
<dbReference type="GO" id="GO:0003684">
    <property type="term" value="F:damaged DNA binding"/>
    <property type="evidence" value="ECO:0007669"/>
    <property type="project" value="InterPro"/>
</dbReference>
<gene>
    <name evidence="10" type="ORF">CSC94_00925</name>
</gene>
<protein>
    <recommendedName>
        <fullName evidence="3">DNA-directed DNA polymerase</fullName>
        <ecNumber evidence="3">2.7.7.7</ecNumber>
    </recommendedName>
</protein>
<dbReference type="CDD" id="cd03468">
    <property type="entry name" value="PolY_like"/>
    <property type="match status" value="1"/>
</dbReference>
<feature type="domain" description="DUF6504" evidence="9">
    <location>
        <begin position="412"/>
        <end position="482"/>
    </location>
</feature>
<dbReference type="InterPro" id="IPR001126">
    <property type="entry name" value="UmuC"/>
</dbReference>
<dbReference type="EMBL" id="PDVP01000001">
    <property type="protein sequence ID" value="PHP69137.1"/>
    <property type="molecule type" value="Genomic_DNA"/>
</dbReference>
<dbReference type="InterPro" id="IPR045443">
    <property type="entry name" value="DUF6504"/>
</dbReference>
<evidence type="ECO:0000259" key="8">
    <source>
        <dbReference type="Pfam" id="PF11799"/>
    </source>
</evidence>
<dbReference type="PANTHER" id="PTHR35369:SF2">
    <property type="entry name" value="BLR3025 PROTEIN"/>
    <property type="match status" value="1"/>
</dbReference>
<accession>A0A2G1QUA9</accession>
<evidence type="ECO:0000259" key="9">
    <source>
        <dbReference type="Pfam" id="PF20114"/>
    </source>
</evidence>
<evidence type="ECO:0000256" key="3">
    <source>
        <dbReference type="ARBA" id="ARBA00012417"/>
    </source>
</evidence>
<dbReference type="InterPro" id="IPR050356">
    <property type="entry name" value="SulA_CellDiv_inhibitor"/>
</dbReference>
<organism evidence="10 11">
    <name type="scientific">Zhengella mangrovi</name>
    <dbReference type="NCBI Taxonomy" id="1982044"/>
    <lineage>
        <taxon>Bacteria</taxon>
        <taxon>Pseudomonadati</taxon>
        <taxon>Pseudomonadota</taxon>
        <taxon>Alphaproteobacteria</taxon>
        <taxon>Hyphomicrobiales</taxon>
        <taxon>Notoacmeibacteraceae</taxon>
        <taxon>Zhengella</taxon>
    </lineage>
</organism>
<name>A0A2G1QUA9_9HYPH</name>
<evidence type="ECO:0000256" key="2">
    <source>
        <dbReference type="ARBA" id="ARBA00011245"/>
    </source>
</evidence>
<dbReference type="InterPro" id="IPR017961">
    <property type="entry name" value="DNA_pol_Y-fam_little_finger"/>
</dbReference>
<evidence type="ECO:0000313" key="10">
    <source>
        <dbReference type="EMBL" id="PHP69137.1"/>
    </source>
</evidence>
<evidence type="ECO:0000313" key="11">
    <source>
        <dbReference type="Proteomes" id="UP000221168"/>
    </source>
</evidence>
<dbReference type="Pfam" id="PF11799">
    <property type="entry name" value="IMS_C"/>
    <property type="match status" value="1"/>
</dbReference>
<comment type="catalytic activity">
    <reaction evidence="6">
        <text>DNA(n) + a 2'-deoxyribonucleoside 5'-triphosphate = DNA(n+1) + diphosphate</text>
        <dbReference type="Rhea" id="RHEA:22508"/>
        <dbReference type="Rhea" id="RHEA-COMP:17339"/>
        <dbReference type="Rhea" id="RHEA-COMP:17340"/>
        <dbReference type="ChEBI" id="CHEBI:33019"/>
        <dbReference type="ChEBI" id="CHEBI:61560"/>
        <dbReference type="ChEBI" id="CHEBI:173112"/>
        <dbReference type="EC" id="2.7.7.7"/>
    </reaction>
</comment>
<reference evidence="10 11" key="1">
    <citation type="submission" date="2017-10" db="EMBL/GenBank/DDBJ databases">
        <title>Sedimentibacterium mangrovi gen. nov., sp. nov., a novel member of family Phyllobacteriacea isolated from mangrove sediment.</title>
        <authorList>
            <person name="Liao H."/>
            <person name="Tian Y."/>
        </authorList>
    </citation>
    <scope>NUCLEOTIDE SEQUENCE [LARGE SCALE GENOMIC DNA]</scope>
    <source>
        <strain evidence="10 11">X9-2-2</strain>
    </source>
</reference>
<feature type="domain" description="UmuC" evidence="7">
    <location>
        <begin position="8"/>
        <end position="120"/>
    </location>
</feature>
<dbReference type="EC" id="2.7.7.7" evidence="3"/>
<dbReference type="PANTHER" id="PTHR35369">
    <property type="entry name" value="BLR3025 PROTEIN-RELATED"/>
    <property type="match status" value="1"/>
</dbReference>
<dbReference type="SUPFAM" id="SSF56672">
    <property type="entry name" value="DNA/RNA polymerases"/>
    <property type="match status" value="1"/>
</dbReference>
<dbReference type="Pfam" id="PF20114">
    <property type="entry name" value="DUF6504"/>
    <property type="match status" value="1"/>
</dbReference>
<comment type="subunit">
    <text evidence="2">Monomer.</text>
</comment>
<feature type="domain" description="DNA polymerase Y-family little finger" evidence="8">
    <location>
        <begin position="210"/>
        <end position="306"/>
    </location>
</feature>
<sequence length="486" mass="51754">MVLAGTIANTQRLSACCERAGRLGLAPGLGLAAARAMHPGIEVLPAEPESDSRFLRHLAHWATRFTPLVGLDGPDGLFLDIAGCAHLFGGEQGLMTEAVTRAGALGLAVQAGLASTVGTAFAAARLRPGAMVGPGTEEAFLAPLPLSALRLEGKAEAGLRAVGLSTVGRLAAQPRAAIARRFGSAVIARLDSALGRAGETVSPLMPVADLSAERRLAEPAVLTEQIEEITLGLARALKPALEARGRGARRLELALWRTDGAVRRLSVGTARPLRDPQAIRNLFRERLAALDGTLETGCGFEILRLSVLASAAFEESQRDLAGDPREGSEAVAAFAERAMARLGPQALLAPALHQTHCPERAAALVPFVDHEPASSRMASGSLASARHGPAAPRPIRLFGHPEPVDAISGIPDGPPASFRWRRVHYRVARAEGPERIAPEWWREPAATPVRDYWRVEDETGRRFWLYRAGFHEGSAPARWFLHGLFA</sequence>
<keyword evidence="11" id="KW-1185">Reference proteome</keyword>
<evidence type="ECO:0000259" key="7">
    <source>
        <dbReference type="Pfam" id="PF00817"/>
    </source>
</evidence>
<comment type="cofactor">
    <cofactor evidence="1">
        <name>Mg(2+)</name>
        <dbReference type="ChEBI" id="CHEBI:18420"/>
    </cofactor>
</comment>
<evidence type="ECO:0000256" key="1">
    <source>
        <dbReference type="ARBA" id="ARBA00001946"/>
    </source>
</evidence>
<dbReference type="InterPro" id="IPR043502">
    <property type="entry name" value="DNA/RNA_pol_sf"/>
</dbReference>
<comment type="function">
    <text evidence="5">Poorly processive, error-prone DNA polymerase involved in untargeted mutagenesis. Copies undamaged DNA at stalled replication forks, which arise in vivo from mismatched or misaligned primer ends. These misaligned primers can be extended by PolIV. Exhibits no 3'-5' exonuclease (proofreading) activity. May be involved in translesional synthesis, in conjunction with the beta clamp from PolIII.</text>
</comment>
<keyword evidence="4" id="KW-0227">DNA damage</keyword>
<evidence type="ECO:0000256" key="5">
    <source>
        <dbReference type="ARBA" id="ARBA00025589"/>
    </source>
</evidence>
<dbReference type="Pfam" id="PF00817">
    <property type="entry name" value="IMS"/>
    <property type="match status" value="1"/>
</dbReference>